<evidence type="ECO:0000313" key="5">
    <source>
        <dbReference type="Proteomes" id="UP001321741"/>
    </source>
</evidence>
<dbReference type="PANTHER" id="PTHR37806">
    <property type="entry name" value="LMO0724 PROTEIN"/>
    <property type="match status" value="1"/>
</dbReference>
<evidence type="ECO:0000259" key="3">
    <source>
        <dbReference type="Pfam" id="PF13529"/>
    </source>
</evidence>
<dbReference type="PANTHER" id="PTHR37806:SF1">
    <property type="entry name" value="PEPTIDASE C39-LIKE DOMAIN-CONTAINING PROTEIN"/>
    <property type="match status" value="1"/>
</dbReference>
<dbReference type="InterPro" id="IPR038200">
    <property type="entry name" value="GW_dom_sf"/>
</dbReference>
<dbReference type="InterPro" id="IPR039564">
    <property type="entry name" value="Peptidase_C39-like"/>
</dbReference>
<evidence type="ECO:0000256" key="1">
    <source>
        <dbReference type="ARBA" id="ARBA00022729"/>
    </source>
</evidence>
<accession>A0ABM8BI90</accession>
<dbReference type="Pfam" id="PF13457">
    <property type="entry name" value="GW"/>
    <property type="match status" value="1"/>
</dbReference>
<reference evidence="4 5" key="1">
    <citation type="journal article" date="2023" name="Microbiol. Spectr.">
        <title>Symbiosis of Carpenter Bees with Uncharacterized Lactic Acid Bacteria Showing NAD Auxotrophy.</title>
        <authorList>
            <person name="Kawasaki S."/>
            <person name="Ozawa K."/>
            <person name="Mori T."/>
            <person name="Yamamoto A."/>
            <person name="Ito M."/>
            <person name="Ohkuma M."/>
            <person name="Sakamoto M."/>
            <person name="Matsutani M."/>
        </authorList>
    </citation>
    <scope>NUCLEOTIDE SEQUENCE [LARGE SCALE GENOMIC DNA]</scope>
    <source>
        <strain evidence="4 5">Kim32-2</strain>
    </source>
</reference>
<dbReference type="InterPro" id="IPR025987">
    <property type="entry name" value="GW_dom"/>
</dbReference>
<sequence length="282" mass="31010">MKTSKLVKLSLLVLGIGLVIGIAPANRATIKSARNYSSRIVRSSNWKLWAEPYTQGSPTMGTTKSLAGKLMQLDKVATTKTGTYFQISRRGRTYGWVNAGALTLPAVYKLPYTYTSQLYPVYAPNGCEAASLKMALSVKGLASKTDLRSIIAKMPRAARPTAGFNGDPYTKSQPGEIRTIYPGPLTNYAKTYTKLAANLSGAGKQTLITEIKRGNPVIFAGTLHMQQRGSYHVLTLVGYQPGRFLVADPYMKKSSPNKVFWVSTSKFMQLYRKQHSRAVVIR</sequence>
<proteinExistence type="predicted"/>
<protein>
    <recommendedName>
        <fullName evidence="6">Peptidase C39-like domain-containing protein</fullName>
    </recommendedName>
</protein>
<dbReference type="Gene3D" id="2.30.30.170">
    <property type="match status" value="1"/>
</dbReference>
<dbReference type="SUPFAM" id="SSF82057">
    <property type="entry name" value="Prokaryotic SH3-related domain"/>
    <property type="match status" value="1"/>
</dbReference>
<dbReference type="Proteomes" id="UP001321741">
    <property type="component" value="Chromosome"/>
</dbReference>
<keyword evidence="1" id="KW-0732">Signal</keyword>
<dbReference type="Pfam" id="PF13529">
    <property type="entry name" value="Peptidase_C39_2"/>
    <property type="match status" value="1"/>
</dbReference>
<keyword evidence="5" id="KW-1185">Reference proteome</keyword>
<evidence type="ECO:0000259" key="2">
    <source>
        <dbReference type="Pfam" id="PF13457"/>
    </source>
</evidence>
<dbReference type="RefSeq" id="WP_317637263.1">
    <property type="nucleotide sequence ID" value="NZ_AP026803.1"/>
</dbReference>
<feature type="domain" description="Peptidase C39-like" evidence="3">
    <location>
        <begin position="112"/>
        <end position="250"/>
    </location>
</feature>
<organism evidence="4 5">
    <name type="scientific">Lactobacillus xylocopicola</name>
    <dbReference type="NCBI Taxonomy" id="2976676"/>
    <lineage>
        <taxon>Bacteria</taxon>
        <taxon>Bacillati</taxon>
        <taxon>Bacillota</taxon>
        <taxon>Bacilli</taxon>
        <taxon>Lactobacillales</taxon>
        <taxon>Lactobacillaceae</taxon>
        <taxon>Lactobacillus</taxon>
    </lineage>
</organism>
<feature type="domain" description="GW" evidence="2">
    <location>
        <begin position="35"/>
        <end position="102"/>
    </location>
</feature>
<name>A0ABM8BI90_9LACO</name>
<evidence type="ECO:0000313" key="4">
    <source>
        <dbReference type="EMBL" id="BDR61027.1"/>
    </source>
</evidence>
<gene>
    <name evidence="4" type="ORF">KIM322_12880</name>
</gene>
<dbReference type="EMBL" id="AP026803">
    <property type="protein sequence ID" value="BDR61027.1"/>
    <property type="molecule type" value="Genomic_DNA"/>
</dbReference>
<dbReference type="Gene3D" id="3.90.70.10">
    <property type="entry name" value="Cysteine proteinases"/>
    <property type="match status" value="1"/>
</dbReference>
<evidence type="ECO:0008006" key="6">
    <source>
        <dbReference type="Google" id="ProtNLM"/>
    </source>
</evidence>